<evidence type="ECO:0000256" key="6">
    <source>
        <dbReference type="ARBA" id="ARBA00022989"/>
    </source>
</evidence>
<evidence type="ECO:0000256" key="2">
    <source>
        <dbReference type="ARBA" id="ARBA00022670"/>
    </source>
</evidence>
<evidence type="ECO:0000256" key="4">
    <source>
        <dbReference type="ARBA" id="ARBA00022801"/>
    </source>
</evidence>
<gene>
    <name evidence="10" type="primary">gluP</name>
    <name evidence="10" type="ORF">NCTC12360_01347</name>
</gene>
<dbReference type="RefSeq" id="WP_060814782.1">
    <property type="nucleotide sequence ID" value="NZ_JAJGOJ010000004.1"/>
</dbReference>
<dbReference type="EC" id="3.4.21.105" evidence="10"/>
<dbReference type="GO" id="GO:0016020">
    <property type="term" value="C:membrane"/>
    <property type="evidence" value="ECO:0007669"/>
    <property type="project" value="UniProtKB-SubCell"/>
</dbReference>
<keyword evidence="6 8" id="KW-1133">Transmembrane helix</keyword>
<feature type="transmembrane region" description="Helical" evidence="8">
    <location>
        <begin position="169"/>
        <end position="189"/>
    </location>
</feature>
<dbReference type="InterPro" id="IPR002610">
    <property type="entry name" value="Peptidase_S54_rhomboid-like"/>
</dbReference>
<evidence type="ECO:0000256" key="5">
    <source>
        <dbReference type="ARBA" id="ARBA00022825"/>
    </source>
</evidence>
<proteinExistence type="predicted"/>
<evidence type="ECO:0000313" key="11">
    <source>
        <dbReference type="Proteomes" id="UP000254807"/>
    </source>
</evidence>
<dbReference type="EMBL" id="UFYW01000001">
    <property type="protein sequence ID" value="STD82907.1"/>
    <property type="molecule type" value="Genomic_DNA"/>
</dbReference>
<keyword evidence="7 8" id="KW-0472">Membrane</keyword>
<feature type="transmembrane region" description="Helical" evidence="8">
    <location>
        <begin position="201"/>
        <end position="219"/>
    </location>
</feature>
<evidence type="ECO:0000259" key="9">
    <source>
        <dbReference type="Pfam" id="PF01694"/>
    </source>
</evidence>
<keyword evidence="3 8" id="KW-0812">Transmembrane</keyword>
<dbReference type="AlphaFoldDB" id="A0A376GWI4"/>
<evidence type="ECO:0000256" key="8">
    <source>
        <dbReference type="SAM" id="Phobius"/>
    </source>
</evidence>
<feature type="transmembrane region" description="Helical" evidence="8">
    <location>
        <begin position="91"/>
        <end position="109"/>
    </location>
</feature>
<dbReference type="PANTHER" id="PTHR22936">
    <property type="entry name" value="RHOMBOID-RELATED"/>
    <property type="match status" value="1"/>
</dbReference>
<sequence>MNKQMKRWLNRPIFTYTFLAIQTLVFIIGYISPMTQVMGVMFGPYVAYMNEYWRFVTPIFIHFGLAHFAVNSVILYFMGQQVEAIYGHTRFFILYLMSGIMGNAMSFAFNQAGVQSAGASTSLFGLFGAFLILGLHFKNDYQIQAMVRQFALFVVLNFVFGLFDQSIDIWGHVGGILGGFILGNALALPKNFGKYSIHTRILSAIVFLFLLAVFVIYGLKKYQILV</sequence>
<keyword evidence="4 10" id="KW-0378">Hydrolase</keyword>
<reference evidence="10 11" key="1">
    <citation type="submission" date="2018-06" db="EMBL/GenBank/DDBJ databases">
        <authorList>
            <consortium name="Pathogen Informatics"/>
            <person name="Doyle S."/>
        </authorList>
    </citation>
    <scope>NUCLEOTIDE SEQUENCE [LARGE SCALE GENOMIC DNA]</scope>
    <source>
        <strain evidence="10 11">NCTC12360</strain>
    </source>
</reference>
<comment type="subcellular location">
    <subcellularLocation>
        <location evidence="1">Membrane</location>
        <topology evidence="1">Multi-pass membrane protein</topology>
    </subcellularLocation>
</comment>
<dbReference type="OrthoDB" id="9813074at2"/>
<feature type="transmembrane region" description="Helical" evidence="8">
    <location>
        <begin position="115"/>
        <end position="133"/>
    </location>
</feature>
<feature type="transmembrane region" description="Helical" evidence="8">
    <location>
        <begin position="145"/>
        <end position="163"/>
    </location>
</feature>
<feature type="domain" description="Peptidase S54 rhomboid" evidence="9">
    <location>
        <begin position="50"/>
        <end position="185"/>
    </location>
</feature>
<dbReference type="SUPFAM" id="SSF144091">
    <property type="entry name" value="Rhomboid-like"/>
    <property type="match status" value="1"/>
</dbReference>
<dbReference type="Gene3D" id="1.20.1540.10">
    <property type="entry name" value="Rhomboid-like"/>
    <property type="match status" value="1"/>
</dbReference>
<protein>
    <submittedName>
        <fullName evidence="10">S54 family peptidase</fullName>
        <ecNumber evidence="10">3.4.21.105</ecNumber>
    </submittedName>
</protein>
<dbReference type="InterPro" id="IPR035952">
    <property type="entry name" value="Rhomboid-like_sf"/>
</dbReference>
<feature type="transmembrane region" description="Helical" evidence="8">
    <location>
        <begin position="12"/>
        <end position="32"/>
    </location>
</feature>
<dbReference type="PANTHER" id="PTHR22936:SF69">
    <property type="entry name" value="RHOMBOID-LIKE PROTEIN"/>
    <property type="match status" value="1"/>
</dbReference>
<accession>A0A376GWI4</accession>
<evidence type="ECO:0000313" key="10">
    <source>
        <dbReference type="EMBL" id="STD82907.1"/>
    </source>
</evidence>
<keyword evidence="5" id="KW-0720">Serine protease</keyword>
<dbReference type="GO" id="GO:0006508">
    <property type="term" value="P:proteolysis"/>
    <property type="evidence" value="ECO:0007669"/>
    <property type="project" value="UniProtKB-KW"/>
</dbReference>
<organism evidence="10 11">
    <name type="scientific">Enterococcus gallinarum</name>
    <dbReference type="NCBI Taxonomy" id="1353"/>
    <lineage>
        <taxon>Bacteria</taxon>
        <taxon>Bacillati</taxon>
        <taxon>Bacillota</taxon>
        <taxon>Bacilli</taxon>
        <taxon>Lactobacillales</taxon>
        <taxon>Enterococcaceae</taxon>
        <taxon>Enterococcus</taxon>
    </lineage>
</organism>
<evidence type="ECO:0000256" key="1">
    <source>
        <dbReference type="ARBA" id="ARBA00004141"/>
    </source>
</evidence>
<dbReference type="Proteomes" id="UP000254807">
    <property type="component" value="Unassembled WGS sequence"/>
</dbReference>
<dbReference type="Pfam" id="PF01694">
    <property type="entry name" value="Rhomboid"/>
    <property type="match status" value="1"/>
</dbReference>
<dbReference type="GO" id="GO:0004252">
    <property type="term" value="F:serine-type endopeptidase activity"/>
    <property type="evidence" value="ECO:0007669"/>
    <property type="project" value="InterPro"/>
</dbReference>
<evidence type="ECO:0000256" key="7">
    <source>
        <dbReference type="ARBA" id="ARBA00023136"/>
    </source>
</evidence>
<evidence type="ECO:0000256" key="3">
    <source>
        <dbReference type="ARBA" id="ARBA00022692"/>
    </source>
</evidence>
<feature type="transmembrane region" description="Helical" evidence="8">
    <location>
        <begin position="52"/>
        <end position="79"/>
    </location>
</feature>
<keyword evidence="11" id="KW-1185">Reference proteome</keyword>
<name>A0A376GWI4_ENTGA</name>
<keyword evidence="2" id="KW-0645">Protease</keyword>
<dbReference type="InterPro" id="IPR022764">
    <property type="entry name" value="Peptidase_S54_rhomboid_dom"/>
</dbReference>